<keyword evidence="2" id="KW-1185">Reference proteome</keyword>
<dbReference type="EMBL" id="OZ021744">
    <property type="protein sequence ID" value="CAK9311125.1"/>
    <property type="molecule type" value="Genomic_DNA"/>
</dbReference>
<reference evidence="1 2" key="1">
    <citation type="submission" date="2024-03" db="EMBL/GenBank/DDBJ databases">
        <authorList>
            <person name="Gkanogiannis A."/>
            <person name="Becerra Lopez-Lavalle L."/>
        </authorList>
    </citation>
    <scope>NUCLEOTIDE SEQUENCE [LARGE SCALE GENOMIC DNA]</scope>
</reference>
<accession>A0ABP0XUB9</accession>
<proteinExistence type="predicted"/>
<evidence type="ECO:0008006" key="3">
    <source>
        <dbReference type="Google" id="ProtNLM"/>
    </source>
</evidence>
<name>A0ABP0XUB9_9ROSI</name>
<dbReference type="Proteomes" id="UP001642487">
    <property type="component" value="Chromosome 10"/>
</dbReference>
<organism evidence="1 2">
    <name type="scientific">Citrullus colocynthis</name>
    <name type="common">colocynth</name>
    <dbReference type="NCBI Taxonomy" id="252529"/>
    <lineage>
        <taxon>Eukaryota</taxon>
        <taxon>Viridiplantae</taxon>
        <taxon>Streptophyta</taxon>
        <taxon>Embryophyta</taxon>
        <taxon>Tracheophyta</taxon>
        <taxon>Spermatophyta</taxon>
        <taxon>Magnoliopsida</taxon>
        <taxon>eudicotyledons</taxon>
        <taxon>Gunneridae</taxon>
        <taxon>Pentapetalae</taxon>
        <taxon>rosids</taxon>
        <taxon>fabids</taxon>
        <taxon>Cucurbitales</taxon>
        <taxon>Cucurbitaceae</taxon>
        <taxon>Benincaseae</taxon>
        <taxon>Citrullus</taxon>
    </lineage>
</organism>
<protein>
    <recommendedName>
        <fullName evidence="3">Secreted protein</fullName>
    </recommendedName>
</protein>
<gene>
    <name evidence="1" type="ORF">CITCOLO1_LOCUS2775</name>
</gene>
<evidence type="ECO:0000313" key="1">
    <source>
        <dbReference type="EMBL" id="CAK9311125.1"/>
    </source>
</evidence>
<evidence type="ECO:0000313" key="2">
    <source>
        <dbReference type="Proteomes" id="UP001642487"/>
    </source>
</evidence>
<sequence length="103" mass="11639">MFSIFIFSLEGPLHYLAFTIFLLFDSVCLSLTSEVSSYCNYNFGLRVPQVSTLGMSSCSLFCFLPNVYERLGCFHMIISFSLELKDTVVYENFLTKTALAVAN</sequence>